<dbReference type="GO" id="GO:0020037">
    <property type="term" value="F:heme binding"/>
    <property type="evidence" value="ECO:0007669"/>
    <property type="project" value="InterPro"/>
</dbReference>
<dbReference type="GO" id="GO:0016705">
    <property type="term" value="F:oxidoreductase activity, acting on paired donors, with incorporation or reduction of molecular oxygen"/>
    <property type="evidence" value="ECO:0007669"/>
    <property type="project" value="InterPro"/>
</dbReference>
<evidence type="ECO:0000256" key="5">
    <source>
        <dbReference type="ARBA" id="ARBA00022723"/>
    </source>
</evidence>
<dbReference type="PANTHER" id="PTHR24282:SF100">
    <property type="entry name" value="OS06G0191800 PROTEIN"/>
    <property type="match status" value="1"/>
</dbReference>
<keyword evidence="4" id="KW-0812">Transmembrane</keyword>
<keyword evidence="8 11" id="KW-0408">Iron</keyword>
<evidence type="ECO:0000256" key="8">
    <source>
        <dbReference type="ARBA" id="ARBA00023004"/>
    </source>
</evidence>
<accession>A0AAQ3TZ09</accession>
<keyword evidence="9" id="KW-0503">Monooxygenase</keyword>
<evidence type="ECO:0000313" key="12">
    <source>
        <dbReference type="EMBL" id="WVZ82203.1"/>
    </source>
</evidence>
<evidence type="ECO:0000256" key="3">
    <source>
        <dbReference type="ARBA" id="ARBA00022617"/>
    </source>
</evidence>
<dbReference type="EMBL" id="CP144750">
    <property type="protein sequence ID" value="WVZ82203.1"/>
    <property type="molecule type" value="Genomic_DNA"/>
</dbReference>
<dbReference type="PROSITE" id="PS00086">
    <property type="entry name" value="CYTOCHROME_P450"/>
    <property type="match status" value="2"/>
</dbReference>
<evidence type="ECO:0000313" key="13">
    <source>
        <dbReference type="Proteomes" id="UP001341281"/>
    </source>
</evidence>
<evidence type="ECO:0008006" key="14">
    <source>
        <dbReference type="Google" id="ProtNLM"/>
    </source>
</evidence>
<reference evidence="12 13" key="1">
    <citation type="submission" date="2024-02" db="EMBL/GenBank/DDBJ databases">
        <title>High-quality chromosome-scale genome assembly of Pensacola bahiagrass (Paspalum notatum Flugge var. saurae).</title>
        <authorList>
            <person name="Vega J.M."/>
            <person name="Podio M."/>
            <person name="Orjuela J."/>
            <person name="Siena L.A."/>
            <person name="Pessino S.C."/>
            <person name="Combes M.C."/>
            <person name="Mariac C."/>
            <person name="Albertini E."/>
            <person name="Pupilli F."/>
            <person name="Ortiz J.P.A."/>
            <person name="Leblanc O."/>
        </authorList>
    </citation>
    <scope>NUCLEOTIDE SEQUENCE [LARGE SCALE GENOMIC DNA]</scope>
    <source>
        <strain evidence="12">R1</strain>
        <tissue evidence="12">Leaf</tissue>
    </source>
</reference>
<proteinExistence type="inferred from homology"/>
<dbReference type="FunFam" id="1.10.630.10:FF:000029">
    <property type="entry name" value="Cytochrome P450 734A1"/>
    <property type="match status" value="2"/>
</dbReference>
<dbReference type="InterPro" id="IPR001128">
    <property type="entry name" value="Cyt_P450"/>
</dbReference>
<dbReference type="PANTHER" id="PTHR24282">
    <property type="entry name" value="CYTOCHROME P450 FAMILY MEMBER"/>
    <property type="match status" value="1"/>
</dbReference>
<keyword evidence="7" id="KW-0560">Oxidoreductase</keyword>
<dbReference type="GO" id="GO:0016131">
    <property type="term" value="P:brassinosteroid metabolic process"/>
    <property type="evidence" value="ECO:0007669"/>
    <property type="project" value="UniProtKB-ARBA"/>
</dbReference>
<comment type="similarity">
    <text evidence="2">Belongs to the cytochrome P450 family.</text>
</comment>
<dbReference type="PRINTS" id="PR00385">
    <property type="entry name" value="P450"/>
</dbReference>
<sequence>MGGVVVMGMVVSALAVVLVPWLWAALVKQVWRPRAVARAFAQQGVRGPRYHILLGNIREAKALMAKASGATLDRSSHDIVPRVLPHLHAWVSRYGKVFLWWKGSAPALCLANYDMVKRVLSDKTGLYVKLDMPPVLMSLMGKGLASAEGDDWARHRLVVHPAFAMDKIKMMTAAMAACVEDVVRAWEARIAAAATGEVTVDVGHQFWELTADVISHTALGSSYRQGKEVFLAQEELLLMVIANFTSVPIPGMRYLPTKANVLRWKLERKVRATLMAIIDERLAAAKEARGYGTDLLGLMLEANAGDGGQRLMSMNEIIDECKTFFFAGHETTAHHLTWTTFLLGTHPEWQQRLREEVLRECGGADVPLHADALNKLKLVTMVLYEALRLYGPATFIERQPTADVDLCGVKVPKGTHLTIPFLMLHRDKEAWGADAGEFNPLRFRDGVSRAAAQPNAHLGFSIGPRACIGQDVAMLEAKVTLALILRRFAFEVAPEYVHAPARQFLTLQPQHGLQVVLRLLDSSISAISDAALASPVSNALRPPPHNLFSPSRPQDHGELARMADAFALRPVGAPRPVWRPHAVARAFARHGVRGPRYHILLGNIREAKALLAAASGTTLDRSSHDIFPRVLPHLHAWASRYGKVFLWWKGSAPTLCLGNYDMVKRVLSDKAGLYIKPEIPPALTTLMGKGLVFAEGDDWASHRRVVHPAFAMDKIKMMTGAMAACAGDVVRAWEARVAAAATGEVTVEVGHQFSELTADVISHTAFGSSYRQGNEVLLAQQELQLMAMAELNSVQLPGMQYLPTKANVRRWQLERKVRATLMAIIDERLAAAKEARGYGTDLLGLMLEANAGGDGKRIMSMDEIIDECKTFFFAGHDTTAHLLTWVTFLLGTHPEWQRRLREEVFRECGGADVPLHADALNKLKLLTMVLYETLRLYGPATFIERQTTADVDLCGVKVPKGTVLTIPFVMLHRDEEAWGADASEFNPLRFQDGVGRAAAQPNALLSFSLGPRACIGQDFAMLEAKATLALILRRFAFEVAPEYMHAPAQFLTLQPMHGVQVVLKLLDS</sequence>
<feature type="binding site" description="axial binding residue" evidence="11">
    <location>
        <position position="1014"/>
    </location>
    <ligand>
        <name>heme</name>
        <dbReference type="ChEBI" id="CHEBI:30413"/>
    </ligand>
    <ligandPart>
        <name>Fe</name>
        <dbReference type="ChEBI" id="CHEBI:18248"/>
    </ligandPart>
</feature>
<dbReference type="Proteomes" id="UP001341281">
    <property type="component" value="Chromosome 06"/>
</dbReference>
<evidence type="ECO:0000256" key="9">
    <source>
        <dbReference type="ARBA" id="ARBA00023033"/>
    </source>
</evidence>
<keyword evidence="5 11" id="KW-0479">Metal-binding</keyword>
<evidence type="ECO:0000256" key="1">
    <source>
        <dbReference type="ARBA" id="ARBA00004167"/>
    </source>
</evidence>
<keyword evidence="13" id="KW-1185">Reference proteome</keyword>
<gene>
    <name evidence="12" type="ORF">U9M48_029491</name>
</gene>
<evidence type="ECO:0000256" key="7">
    <source>
        <dbReference type="ARBA" id="ARBA00023002"/>
    </source>
</evidence>
<evidence type="ECO:0000256" key="2">
    <source>
        <dbReference type="ARBA" id="ARBA00010617"/>
    </source>
</evidence>
<keyword evidence="6" id="KW-1133">Transmembrane helix</keyword>
<evidence type="ECO:0000256" key="10">
    <source>
        <dbReference type="ARBA" id="ARBA00023136"/>
    </source>
</evidence>
<dbReference type="GO" id="GO:0004497">
    <property type="term" value="F:monooxygenase activity"/>
    <property type="evidence" value="ECO:0007669"/>
    <property type="project" value="UniProtKB-KW"/>
</dbReference>
<evidence type="ECO:0000256" key="6">
    <source>
        <dbReference type="ARBA" id="ARBA00022989"/>
    </source>
</evidence>
<dbReference type="PRINTS" id="PR00463">
    <property type="entry name" value="EP450I"/>
</dbReference>
<evidence type="ECO:0000256" key="4">
    <source>
        <dbReference type="ARBA" id="ARBA00022692"/>
    </source>
</evidence>
<dbReference type="AlphaFoldDB" id="A0AAQ3TZ09"/>
<dbReference type="SUPFAM" id="SSF48264">
    <property type="entry name" value="Cytochrome P450"/>
    <property type="match status" value="2"/>
</dbReference>
<name>A0AAQ3TZ09_PASNO</name>
<keyword evidence="3 11" id="KW-0349">Heme</keyword>
<keyword evidence="10" id="KW-0472">Membrane</keyword>
<dbReference type="GO" id="GO:0010268">
    <property type="term" value="P:brassinosteroid homeostasis"/>
    <property type="evidence" value="ECO:0007669"/>
    <property type="project" value="UniProtKB-ARBA"/>
</dbReference>
<dbReference type="InterPro" id="IPR036396">
    <property type="entry name" value="Cyt_P450_sf"/>
</dbReference>
<protein>
    <recommendedName>
        <fullName evidence="14">Cytochrome P450</fullName>
    </recommendedName>
</protein>
<dbReference type="InterPro" id="IPR002401">
    <property type="entry name" value="Cyt_P450_E_grp-I"/>
</dbReference>
<dbReference type="Gene3D" id="1.10.630.10">
    <property type="entry name" value="Cytochrome P450"/>
    <property type="match status" value="2"/>
</dbReference>
<organism evidence="12 13">
    <name type="scientific">Paspalum notatum var. saurae</name>
    <dbReference type="NCBI Taxonomy" id="547442"/>
    <lineage>
        <taxon>Eukaryota</taxon>
        <taxon>Viridiplantae</taxon>
        <taxon>Streptophyta</taxon>
        <taxon>Embryophyta</taxon>
        <taxon>Tracheophyta</taxon>
        <taxon>Spermatophyta</taxon>
        <taxon>Magnoliopsida</taxon>
        <taxon>Liliopsida</taxon>
        <taxon>Poales</taxon>
        <taxon>Poaceae</taxon>
        <taxon>PACMAD clade</taxon>
        <taxon>Panicoideae</taxon>
        <taxon>Andropogonodae</taxon>
        <taxon>Paspaleae</taxon>
        <taxon>Paspalinae</taxon>
        <taxon>Paspalum</taxon>
    </lineage>
</organism>
<comment type="subcellular location">
    <subcellularLocation>
        <location evidence="1">Membrane</location>
        <topology evidence="1">Single-pass membrane protein</topology>
    </subcellularLocation>
</comment>
<dbReference type="GO" id="GO:0016020">
    <property type="term" value="C:membrane"/>
    <property type="evidence" value="ECO:0007669"/>
    <property type="project" value="UniProtKB-SubCell"/>
</dbReference>
<evidence type="ECO:0000256" key="11">
    <source>
        <dbReference type="PIRSR" id="PIRSR602401-1"/>
    </source>
</evidence>
<dbReference type="InterPro" id="IPR050665">
    <property type="entry name" value="Cytochrome_P450_Monooxygen"/>
</dbReference>
<dbReference type="GO" id="GO:0005506">
    <property type="term" value="F:iron ion binding"/>
    <property type="evidence" value="ECO:0007669"/>
    <property type="project" value="InterPro"/>
</dbReference>
<dbReference type="InterPro" id="IPR017972">
    <property type="entry name" value="Cyt_P450_CS"/>
</dbReference>
<comment type="cofactor">
    <cofactor evidence="11">
        <name>heme</name>
        <dbReference type="ChEBI" id="CHEBI:30413"/>
    </cofactor>
</comment>
<dbReference type="Pfam" id="PF00067">
    <property type="entry name" value="p450"/>
    <property type="match status" value="2"/>
</dbReference>